<dbReference type="Proteomes" id="UP000030751">
    <property type="component" value="Unassembled WGS sequence"/>
</dbReference>
<protein>
    <submittedName>
        <fullName evidence="1">Uncharacterized protein</fullName>
    </submittedName>
</protein>
<name>W9QTE3_FUSOX</name>
<proteinExistence type="predicted"/>
<reference evidence="1" key="1">
    <citation type="submission" date="2011-10" db="EMBL/GenBank/DDBJ databases">
        <title>The Genome Sequence of Fusarium oxysporum HDV247.</title>
        <authorList>
            <consortium name="The Broad Institute Genome Sequencing Platform"/>
            <person name="Ma L.-J."/>
            <person name="Gale L.R."/>
            <person name="Schwartz D.C."/>
            <person name="Zhou S."/>
            <person name="Corby-Kistler H."/>
            <person name="Young S.K."/>
            <person name="Zeng Q."/>
            <person name="Gargeya S."/>
            <person name="Fitzgerald M."/>
            <person name="Haas B."/>
            <person name="Abouelleil A."/>
            <person name="Alvarado L."/>
            <person name="Arachchi H.M."/>
            <person name="Berlin A."/>
            <person name="Brown A."/>
            <person name="Chapman S.B."/>
            <person name="Chen Z."/>
            <person name="Dunbar C."/>
            <person name="Freedman E."/>
            <person name="Gearin G."/>
            <person name="Goldberg J."/>
            <person name="Griggs A."/>
            <person name="Gujja S."/>
            <person name="Heiman D."/>
            <person name="Howarth C."/>
            <person name="Larson L."/>
            <person name="Lui A."/>
            <person name="MacDonald P.J.P."/>
            <person name="Montmayeur A."/>
            <person name="Murphy C."/>
            <person name="Neiman D."/>
            <person name="Pearson M."/>
            <person name="Priest M."/>
            <person name="Roberts A."/>
            <person name="Saif S."/>
            <person name="Shea T."/>
            <person name="Shenoy N."/>
            <person name="Sisk P."/>
            <person name="Stolte C."/>
            <person name="Sykes S."/>
            <person name="Wortman J."/>
            <person name="Nusbaum C."/>
            <person name="Birren B."/>
        </authorList>
    </citation>
    <scope>NUCLEOTIDE SEQUENCE [LARGE SCALE GENOMIC DNA]</scope>
    <source>
        <strain evidence="1">HDV247</strain>
    </source>
</reference>
<organism evidence="1">
    <name type="scientific">Fusarium oxysporum f. sp. pisi HDV247</name>
    <dbReference type="NCBI Taxonomy" id="1080344"/>
    <lineage>
        <taxon>Eukaryota</taxon>
        <taxon>Fungi</taxon>
        <taxon>Dikarya</taxon>
        <taxon>Ascomycota</taxon>
        <taxon>Pezizomycotina</taxon>
        <taxon>Sordariomycetes</taxon>
        <taxon>Hypocreomycetidae</taxon>
        <taxon>Hypocreales</taxon>
        <taxon>Nectriaceae</taxon>
        <taxon>Fusarium</taxon>
        <taxon>Fusarium oxysporum species complex</taxon>
    </lineage>
</organism>
<dbReference type="EMBL" id="JH650968">
    <property type="protein sequence ID" value="EXA54060.1"/>
    <property type="molecule type" value="Genomic_DNA"/>
</dbReference>
<dbReference type="HOGENOM" id="CLU_2250260_0_0_1"/>
<accession>W9QTE3</accession>
<evidence type="ECO:0000313" key="1">
    <source>
        <dbReference type="EMBL" id="EXA54060.1"/>
    </source>
</evidence>
<dbReference type="AlphaFoldDB" id="W9QTE3"/>
<gene>
    <name evidence="1" type="ORF">FOVG_01628</name>
</gene>
<reference evidence="1" key="2">
    <citation type="submission" date="2012-05" db="EMBL/GenBank/DDBJ databases">
        <title>Annotation of the Genome Sequence of Fusarium oxysporum HDV247.</title>
        <authorList>
            <consortium name="The Broad Institute Genomics Platform"/>
            <person name="Ma L.-J."/>
            <person name="Corby-Kistler H."/>
            <person name="Broz K."/>
            <person name="Gale L.R."/>
            <person name="Jonkers W."/>
            <person name="O'Donnell K."/>
            <person name="Ploetz R."/>
            <person name="Steinberg C."/>
            <person name="Schwartz D.C."/>
            <person name="VanEtten H."/>
            <person name="Zhou S."/>
            <person name="Young S.K."/>
            <person name="Zeng Q."/>
            <person name="Gargeya S."/>
            <person name="Fitzgerald M."/>
            <person name="Abouelleil A."/>
            <person name="Alvarado L."/>
            <person name="Chapman S.B."/>
            <person name="Gainer-Dewar J."/>
            <person name="Goldberg J."/>
            <person name="Griggs A."/>
            <person name="Gujja S."/>
            <person name="Hansen M."/>
            <person name="Howarth C."/>
            <person name="Imamovic A."/>
            <person name="Ireland A."/>
            <person name="Larimer J."/>
            <person name="McCowan C."/>
            <person name="Murphy C."/>
            <person name="Pearson M."/>
            <person name="Poon T.W."/>
            <person name="Priest M."/>
            <person name="Roberts A."/>
            <person name="Saif S."/>
            <person name="Shea T."/>
            <person name="Sykes S."/>
            <person name="Wortman J."/>
            <person name="Nusbaum C."/>
            <person name="Birren B."/>
        </authorList>
    </citation>
    <scope>NUCLEOTIDE SEQUENCE</scope>
    <source>
        <strain evidence="1">HDV247</strain>
    </source>
</reference>
<sequence>MDVVCWRGKAAAGFCPEARFASQEDTFFLVIDAYDSMLPPTLMIKEGMRPEKSDKAAFGLISDRIVKPLRQHVLLAAQFAEIWRKGSMDCENLVKSSNLRISLI</sequence>